<dbReference type="Pfam" id="PF13379">
    <property type="entry name" value="NMT1_2"/>
    <property type="match status" value="1"/>
</dbReference>
<evidence type="ECO:0000256" key="5">
    <source>
        <dbReference type="ARBA" id="ARBA00022475"/>
    </source>
</evidence>
<dbReference type="PANTHER" id="PTHR30024">
    <property type="entry name" value="ALIPHATIC SULFONATES-BINDING PROTEIN-RELATED"/>
    <property type="match status" value="1"/>
</dbReference>
<evidence type="ECO:0000256" key="3">
    <source>
        <dbReference type="ARBA" id="ARBA00010742"/>
    </source>
</evidence>
<sequence length="308" mass="34013">MADKVDFKVAHLKITDHLILGITQDKLKKGVEDFKYLNLRCKPMMSWQLVASAIMSGSVDAAFILAPTAMDLYHSGLKAKLVLFSHKSGSVLIKNKSANIETIDDFKGKVVLIPYQLSVHNMLLHKLCSESGIEPGAGKDVLLEVMAPGQMIEALQFDEEGEIAGFIVAEPIASQSVAMGYGEEFSLSKDIWPEHPCCVLMVRDEMLEKHPDAVHEFTESLVKSGKFIGKSPTTAARIGAEFLNQKPEVIKRVLTEPADRITTANLLPVLEDLGTIQDYMHDKMGIMQEKIDIEKFVNLQFAQAAKAT</sequence>
<name>A0A3B0V5K5_9ZZZZ</name>
<keyword evidence="8" id="KW-0472">Membrane</keyword>
<evidence type="ECO:0000256" key="4">
    <source>
        <dbReference type="ARBA" id="ARBA00022448"/>
    </source>
</evidence>
<keyword evidence="4" id="KW-0813">Transport</keyword>
<evidence type="ECO:0000256" key="1">
    <source>
        <dbReference type="ARBA" id="ARBA00004308"/>
    </source>
</evidence>
<keyword evidence="6" id="KW-0997">Cell inner membrane</keyword>
<evidence type="ECO:0000256" key="2">
    <source>
        <dbReference type="ARBA" id="ARBA00004418"/>
    </source>
</evidence>
<evidence type="ECO:0000313" key="9">
    <source>
        <dbReference type="EMBL" id="VAW38241.1"/>
    </source>
</evidence>
<dbReference type="EMBL" id="UOEX01000240">
    <property type="protein sequence ID" value="VAW38241.1"/>
    <property type="molecule type" value="Genomic_DNA"/>
</dbReference>
<reference evidence="9" key="1">
    <citation type="submission" date="2018-06" db="EMBL/GenBank/DDBJ databases">
        <authorList>
            <person name="Zhirakovskaya E."/>
        </authorList>
    </citation>
    <scope>NUCLEOTIDE SEQUENCE</scope>
</reference>
<evidence type="ECO:0000256" key="6">
    <source>
        <dbReference type="ARBA" id="ARBA00022519"/>
    </source>
</evidence>
<keyword evidence="7" id="KW-0732">Signal</keyword>
<comment type="subcellular location">
    <subcellularLocation>
        <location evidence="1">Endomembrane system</location>
    </subcellularLocation>
    <subcellularLocation>
        <location evidence="2">Periplasm</location>
    </subcellularLocation>
</comment>
<accession>A0A3B0V5K5</accession>
<keyword evidence="5" id="KW-1003">Cell membrane</keyword>
<evidence type="ECO:0000256" key="7">
    <source>
        <dbReference type="ARBA" id="ARBA00022729"/>
    </source>
</evidence>
<dbReference type="GO" id="GO:0012505">
    <property type="term" value="C:endomembrane system"/>
    <property type="evidence" value="ECO:0007669"/>
    <property type="project" value="UniProtKB-SubCell"/>
</dbReference>
<proteinExistence type="inferred from homology"/>
<dbReference type="InterPro" id="IPR044527">
    <property type="entry name" value="NrtA/CpmA_ABC-bd_dom"/>
</dbReference>
<organism evidence="9">
    <name type="scientific">hydrothermal vent metagenome</name>
    <dbReference type="NCBI Taxonomy" id="652676"/>
    <lineage>
        <taxon>unclassified sequences</taxon>
        <taxon>metagenomes</taxon>
        <taxon>ecological metagenomes</taxon>
    </lineage>
</organism>
<dbReference type="PANTHER" id="PTHR30024:SF47">
    <property type="entry name" value="TAURINE-BINDING PERIPLASMIC PROTEIN"/>
    <property type="match status" value="1"/>
</dbReference>
<protein>
    <submittedName>
        <fullName evidence="9">ABC transporter, substrate-binding protein (Cluster 10, nitrate/sulfonate/bicarbonate)</fullName>
    </submittedName>
</protein>
<dbReference type="AlphaFoldDB" id="A0A3B0V5K5"/>
<dbReference type="CDD" id="cd13553">
    <property type="entry name" value="PBP2_NrtA_CpmA_like"/>
    <property type="match status" value="1"/>
</dbReference>
<evidence type="ECO:0000256" key="8">
    <source>
        <dbReference type="ARBA" id="ARBA00023136"/>
    </source>
</evidence>
<dbReference type="SUPFAM" id="SSF53850">
    <property type="entry name" value="Periplasmic binding protein-like II"/>
    <property type="match status" value="1"/>
</dbReference>
<dbReference type="Gene3D" id="3.40.190.10">
    <property type="entry name" value="Periplasmic binding protein-like II"/>
    <property type="match status" value="2"/>
</dbReference>
<gene>
    <name evidence="9" type="ORF">MNBD_DELTA03-941</name>
</gene>
<comment type="similarity">
    <text evidence="3">Belongs to the bacterial solute-binding protein SsuA/TauA family.</text>
</comment>
<dbReference type="GO" id="GO:0042597">
    <property type="term" value="C:periplasmic space"/>
    <property type="evidence" value="ECO:0007669"/>
    <property type="project" value="UniProtKB-SubCell"/>
</dbReference>